<evidence type="ECO:0000313" key="1">
    <source>
        <dbReference type="EMBL" id="JAD82740.1"/>
    </source>
</evidence>
<dbReference type="GO" id="GO:0005840">
    <property type="term" value="C:ribosome"/>
    <property type="evidence" value="ECO:0007669"/>
    <property type="project" value="UniProtKB-KW"/>
</dbReference>
<dbReference type="AlphaFoldDB" id="A0A0A9IAH3"/>
<proteinExistence type="predicted"/>
<keyword evidence="1" id="KW-0687">Ribonucleoprotein</keyword>
<accession>A0A0A9IAH3</accession>
<sequence length="60" mass="6826">MWNNISQHSLLLNLGTSSFSKSNKNTSFMTPQLPFTQVDSISSWRQQQLPSSLTQPQFPL</sequence>
<reference evidence="1" key="1">
    <citation type="submission" date="2014-09" db="EMBL/GenBank/DDBJ databases">
        <authorList>
            <person name="Magalhaes I.L.F."/>
            <person name="Oliveira U."/>
            <person name="Santos F.R."/>
            <person name="Vidigal T.H.D.A."/>
            <person name="Brescovit A.D."/>
            <person name="Santos A.J."/>
        </authorList>
    </citation>
    <scope>NUCLEOTIDE SEQUENCE</scope>
    <source>
        <tissue evidence="1">Shoot tissue taken approximately 20 cm above the soil surface</tissue>
    </source>
</reference>
<dbReference type="EMBL" id="GBRH01215155">
    <property type="protein sequence ID" value="JAD82740.1"/>
    <property type="molecule type" value="Transcribed_RNA"/>
</dbReference>
<organism evidence="1">
    <name type="scientific">Arundo donax</name>
    <name type="common">Giant reed</name>
    <name type="synonym">Donax arundinaceus</name>
    <dbReference type="NCBI Taxonomy" id="35708"/>
    <lineage>
        <taxon>Eukaryota</taxon>
        <taxon>Viridiplantae</taxon>
        <taxon>Streptophyta</taxon>
        <taxon>Embryophyta</taxon>
        <taxon>Tracheophyta</taxon>
        <taxon>Spermatophyta</taxon>
        <taxon>Magnoliopsida</taxon>
        <taxon>Liliopsida</taxon>
        <taxon>Poales</taxon>
        <taxon>Poaceae</taxon>
        <taxon>PACMAD clade</taxon>
        <taxon>Arundinoideae</taxon>
        <taxon>Arundineae</taxon>
        <taxon>Arundo</taxon>
    </lineage>
</organism>
<name>A0A0A9IAH3_ARUDO</name>
<reference evidence="1" key="2">
    <citation type="journal article" date="2015" name="Data Brief">
        <title>Shoot transcriptome of the giant reed, Arundo donax.</title>
        <authorList>
            <person name="Barrero R.A."/>
            <person name="Guerrero F.D."/>
            <person name="Moolhuijzen P."/>
            <person name="Goolsby J.A."/>
            <person name="Tidwell J."/>
            <person name="Bellgard S.E."/>
            <person name="Bellgard M.I."/>
        </authorList>
    </citation>
    <scope>NUCLEOTIDE SEQUENCE</scope>
    <source>
        <tissue evidence="1">Shoot tissue taken approximately 20 cm above the soil surface</tissue>
    </source>
</reference>
<protein>
    <submittedName>
        <fullName evidence="1">60S ribosomal protein L37, putative</fullName>
    </submittedName>
</protein>
<keyword evidence="1" id="KW-0689">Ribosomal protein</keyword>